<dbReference type="EMBL" id="CAADFX010000170">
    <property type="protein sequence ID" value="VFK62239.1"/>
    <property type="molecule type" value="Genomic_DNA"/>
</dbReference>
<protein>
    <submittedName>
        <fullName evidence="2">Uncharacterized protein</fullName>
    </submittedName>
</protein>
<evidence type="ECO:0000256" key="1">
    <source>
        <dbReference type="SAM" id="Phobius"/>
    </source>
</evidence>
<keyword evidence="1" id="KW-0812">Transmembrane</keyword>
<name>A0A451A888_9GAMM</name>
<organism evidence="2">
    <name type="scientific">Candidatus Kentrum sp. TUN</name>
    <dbReference type="NCBI Taxonomy" id="2126343"/>
    <lineage>
        <taxon>Bacteria</taxon>
        <taxon>Pseudomonadati</taxon>
        <taxon>Pseudomonadota</taxon>
        <taxon>Gammaproteobacteria</taxon>
        <taxon>Candidatus Kentrum</taxon>
    </lineage>
</organism>
<keyword evidence="1" id="KW-1133">Transmembrane helix</keyword>
<keyword evidence="1" id="KW-0472">Membrane</keyword>
<gene>
    <name evidence="2" type="ORF">BECKTUN1418D_GA0071000_11708</name>
</gene>
<evidence type="ECO:0000313" key="2">
    <source>
        <dbReference type="EMBL" id="VFK62239.1"/>
    </source>
</evidence>
<reference evidence="2" key="1">
    <citation type="submission" date="2019-02" db="EMBL/GenBank/DDBJ databases">
        <authorList>
            <person name="Gruber-Vodicka R. H."/>
            <person name="Seah K. B. B."/>
        </authorList>
    </citation>
    <scope>NUCLEOTIDE SEQUENCE</scope>
    <source>
        <strain evidence="2">BECK_BY1</strain>
    </source>
</reference>
<feature type="transmembrane region" description="Helical" evidence="1">
    <location>
        <begin position="109"/>
        <end position="128"/>
    </location>
</feature>
<dbReference type="AlphaFoldDB" id="A0A451A888"/>
<sequence length="163" mass="19289">MNFDNVEEAKVYVCKLTSKAQTIDEIDSSIGYYRKMAENAYDDRGRDLWEDEIRKLELWKNSDDFKQGKYPQGIDELILELIEWRAMIYSFQHVVHTIREPLKESGFFAQWYLGAIYGVFIIIGKLISRDRRDNSLIKLWEDISQIMLDNNACTQDEANYINK</sequence>
<accession>A0A451A888</accession>
<proteinExistence type="predicted"/>